<dbReference type="Proteomes" id="UP000285301">
    <property type="component" value="Unassembled WGS sequence"/>
</dbReference>
<feature type="transmembrane region" description="Helical" evidence="6">
    <location>
        <begin position="289"/>
        <end position="309"/>
    </location>
</feature>
<keyword evidence="4 6" id="KW-1133">Transmembrane helix</keyword>
<keyword evidence="9" id="KW-1185">Reference proteome</keyword>
<keyword evidence="5 6" id="KW-0472">Membrane</keyword>
<accession>A0A3S3P729</accession>
<dbReference type="PANTHER" id="PTHR10283">
    <property type="entry name" value="SOLUTE CARRIER FAMILY 13 MEMBER"/>
    <property type="match status" value="1"/>
</dbReference>
<dbReference type="GO" id="GO:0015137">
    <property type="term" value="F:citrate transmembrane transporter activity"/>
    <property type="evidence" value="ECO:0007669"/>
    <property type="project" value="TreeGrafter"/>
</dbReference>
<evidence type="ECO:0000256" key="5">
    <source>
        <dbReference type="ARBA" id="ARBA00023136"/>
    </source>
</evidence>
<dbReference type="InterPro" id="IPR004680">
    <property type="entry name" value="Cit_transptr-like_dom"/>
</dbReference>
<feature type="transmembrane region" description="Helical" evidence="6">
    <location>
        <begin position="31"/>
        <end position="50"/>
    </location>
</feature>
<name>A0A3S3P729_9ACAR</name>
<evidence type="ECO:0000313" key="8">
    <source>
        <dbReference type="EMBL" id="RWS13553.1"/>
    </source>
</evidence>
<reference evidence="8 9" key="1">
    <citation type="journal article" date="2018" name="Gigascience">
        <title>Genomes of trombidid mites reveal novel predicted allergens and laterally-transferred genes associated with secondary metabolism.</title>
        <authorList>
            <person name="Dong X."/>
            <person name="Chaisiri K."/>
            <person name="Xia D."/>
            <person name="Armstrong S.D."/>
            <person name="Fang Y."/>
            <person name="Donnelly M.J."/>
            <person name="Kadowaki T."/>
            <person name="McGarry J.W."/>
            <person name="Darby A.C."/>
            <person name="Makepeace B.L."/>
        </authorList>
    </citation>
    <scope>NUCLEOTIDE SEQUENCE [LARGE SCALE GENOMIC DNA]</scope>
    <source>
        <strain evidence="8">UoL-WK</strain>
    </source>
</reference>
<evidence type="ECO:0000256" key="3">
    <source>
        <dbReference type="ARBA" id="ARBA00022692"/>
    </source>
</evidence>
<dbReference type="GO" id="GO:0005886">
    <property type="term" value="C:plasma membrane"/>
    <property type="evidence" value="ECO:0007669"/>
    <property type="project" value="TreeGrafter"/>
</dbReference>
<feature type="transmembrane region" description="Helical" evidence="6">
    <location>
        <begin position="62"/>
        <end position="80"/>
    </location>
</feature>
<feature type="transmembrane region" description="Helical" evidence="6">
    <location>
        <begin position="100"/>
        <end position="119"/>
    </location>
</feature>
<evidence type="ECO:0000256" key="6">
    <source>
        <dbReference type="SAM" id="Phobius"/>
    </source>
</evidence>
<gene>
    <name evidence="8" type="ORF">B4U79_14749</name>
</gene>
<feature type="transmembrane region" description="Helical" evidence="6">
    <location>
        <begin position="250"/>
        <end position="269"/>
    </location>
</feature>
<proteinExistence type="predicted"/>
<dbReference type="GO" id="GO:0015141">
    <property type="term" value="F:succinate transmembrane transporter activity"/>
    <property type="evidence" value="ECO:0007669"/>
    <property type="project" value="TreeGrafter"/>
</dbReference>
<dbReference type="PANTHER" id="PTHR10283:SF82">
    <property type="entry name" value="SOLUTE CARRIER FAMILY 13 MEMBER 2"/>
    <property type="match status" value="1"/>
</dbReference>
<feature type="domain" description="Citrate transporter-like" evidence="7">
    <location>
        <begin position="25"/>
        <end position="404"/>
    </location>
</feature>
<feature type="transmembrane region" description="Helical" evidence="6">
    <location>
        <begin position="374"/>
        <end position="403"/>
    </location>
</feature>
<dbReference type="EMBL" id="NCKU01000951">
    <property type="protein sequence ID" value="RWS13553.1"/>
    <property type="molecule type" value="Genomic_DNA"/>
</dbReference>
<organism evidence="8 9">
    <name type="scientific">Dinothrombium tinctorium</name>
    <dbReference type="NCBI Taxonomy" id="1965070"/>
    <lineage>
        <taxon>Eukaryota</taxon>
        <taxon>Metazoa</taxon>
        <taxon>Ecdysozoa</taxon>
        <taxon>Arthropoda</taxon>
        <taxon>Chelicerata</taxon>
        <taxon>Arachnida</taxon>
        <taxon>Acari</taxon>
        <taxon>Acariformes</taxon>
        <taxon>Trombidiformes</taxon>
        <taxon>Prostigmata</taxon>
        <taxon>Anystina</taxon>
        <taxon>Parasitengona</taxon>
        <taxon>Trombidioidea</taxon>
        <taxon>Trombidiidae</taxon>
        <taxon>Dinothrombium</taxon>
    </lineage>
</organism>
<keyword evidence="3 6" id="KW-0812">Transmembrane</keyword>
<dbReference type="OrthoDB" id="6493944at2759"/>
<protein>
    <submittedName>
        <fullName evidence="8">Solute carrier family 13 member 5-like protein</fullName>
    </submittedName>
</protein>
<comment type="subcellular location">
    <subcellularLocation>
        <location evidence="1">Membrane</location>
        <topology evidence="1">Multi-pass membrane protein</topology>
    </subcellularLocation>
</comment>
<evidence type="ECO:0000256" key="2">
    <source>
        <dbReference type="ARBA" id="ARBA00022448"/>
    </source>
</evidence>
<feature type="transmembrane region" description="Helical" evidence="6">
    <location>
        <begin position="415"/>
        <end position="435"/>
    </location>
</feature>
<keyword evidence="2" id="KW-0813">Transport</keyword>
<evidence type="ECO:0000313" key="9">
    <source>
        <dbReference type="Proteomes" id="UP000285301"/>
    </source>
</evidence>
<evidence type="ECO:0000259" key="7">
    <source>
        <dbReference type="Pfam" id="PF03600"/>
    </source>
</evidence>
<dbReference type="Pfam" id="PF03600">
    <property type="entry name" value="CitMHS"/>
    <property type="match status" value="1"/>
</dbReference>
<evidence type="ECO:0000256" key="4">
    <source>
        <dbReference type="ARBA" id="ARBA00022989"/>
    </source>
</evidence>
<dbReference type="AlphaFoldDB" id="A0A3S3P729"/>
<feature type="transmembrane region" description="Helical" evidence="6">
    <location>
        <begin position="456"/>
        <end position="477"/>
    </location>
</feature>
<dbReference type="STRING" id="1965070.A0A3S3P729"/>
<evidence type="ECO:0000256" key="1">
    <source>
        <dbReference type="ARBA" id="ARBA00004141"/>
    </source>
</evidence>
<sequence>MQNANKQTFSQETRCAYVLCLMASYWVLEPIHVAATALMPIALFPLLGILSTDQASAPYMKASGSANSLFLGGLFIAIAIENSNLHRRIALKVLLIVGSSVNSILFGLMATTMFLSMWISNTATTAMMLPVVDAMVEELNKSRKSEQSPEVKKGAEIIELGISVQDAPRSVPSTSSDLSKGTKDKYKDLRKALLLSVAYSANIGGTATITGTGTNLVLQNIMDRFDQESKQNDLKQVLEQKYKELGEITFHEKVVSVFFLVLILLWFFRDPGFIKGWTALVQWQDKVKISDATPAILIAIIMFVFPANLNQFNSKSKDKIKRVLDWPTANRRMPWGVLLLLGGGFSLARGTQASGLSDWLGIQLSKLNLVSPRFTMIILTVIAAFLTELTSNVATASVLLPIVNLTALNLRVNPLFFMVPITIAVSFAFMLPVATPPNAIVFEHLQMKPMEMIKPGLIMNFICITISLIMINTWGLLVFDLLTFPEWAEKASNSTLT</sequence>
<comment type="caution">
    <text evidence="8">The sequence shown here is derived from an EMBL/GenBank/DDBJ whole genome shotgun (WGS) entry which is preliminary data.</text>
</comment>